<dbReference type="Pfam" id="PF04069">
    <property type="entry name" value="OpuAC"/>
    <property type="match status" value="1"/>
</dbReference>
<evidence type="ECO:0000256" key="1">
    <source>
        <dbReference type="SAM" id="SignalP"/>
    </source>
</evidence>
<feature type="chain" id="PRO_5039264098" evidence="1">
    <location>
        <begin position="20"/>
        <end position="308"/>
    </location>
</feature>
<dbReference type="Gene3D" id="3.40.190.120">
    <property type="entry name" value="Osmoprotection protein (prox), domain 2"/>
    <property type="match status" value="1"/>
</dbReference>
<name>A0A975AHG8_9FIRM</name>
<dbReference type="GO" id="GO:0022857">
    <property type="term" value="F:transmembrane transporter activity"/>
    <property type="evidence" value="ECO:0007669"/>
    <property type="project" value="InterPro"/>
</dbReference>
<dbReference type="Gene3D" id="3.40.190.10">
    <property type="entry name" value="Periplasmic binding protein-like II"/>
    <property type="match status" value="1"/>
</dbReference>
<evidence type="ECO:0000313" key="4">
    <source>
        <dbReference type="Proteomes" id="UP000663499"/>
    </source>
</evidence>
<dbReference type="SUPFAM" id="SSF53850">
    <property type="entry name" value="Periplasmic binding protein-like II"/>
    <property type="match status" value="1"/>
</dbReference>
<evidence type="ECO:0000259" key="2">
    <source>
        <dbReference type="Pfam" id="PF04069"/>
    </source>
</evidence>
<dbReference type="EMBL" id="CP071444">
    <property type="protein sequence ID" value="QSX08599.1"/>
    <property type="molecule type" value="Genomic_DNA"/>
</dbReference>
<protein>
    <submittedName>
        <fullName evidence="3">Glycine/betaine ABC transporter substrate-binding protein</fullName>
    </submittedName>
</protein>
<feature type="signal peptide" evidence="1">
    <location>
        <begin position="1"/>
        <end position="19"/>
    </location>
</feature>
<dbReference type="InterPro" id="IPR007210">
    <property type="entry name" value="ABC_Gly_betaine_transp_sub-bd"/>
</dbReference>
<reference evidence="3" key="1">
    <citation type="submission" date="2021-03" db="EMBL/GenBank/DDBJ databases">
        <title>Alkalibacter marinus sp. nov., isolated from tidal flat sediment.</title>
        <authorList>
            <person name="Namirimu T."/>
            <person name="Yang J.-A."/>
            <person name="Yang S.-H."/>
            <person name="Kim Y.-J."/>
            <person name="Kwon K.K."/>
        </authorList>
    </citation>
    <scope>NUCLEOTIDE SEQUENCE</scope>
    <source>
        <strain evidence="3">ES005</strain>
    </source>
</reference>
<dbReference type="PROSITE" id="PS51257">
    <property type="entry name" value="PROKAR_LIPOPROTEIN"/>
    <property type="match status" value="1"/>
</dbReference>
<keyword evidence="1" id="KW-0732">Signal</keyword>
<dbReference type="AlphaFoldDB" id="A0A975AHG8"/>
<dbReference type="KEGG" id="alka:J0B03_00445"/>
<evidence type="ECO:0000313" key="3">
    <source>
        <dbReference type="EMBL" id="QSX08599.1"/>
    </source>
</evidence>
<dbReference type="GO" id="GO:0043190">
    <property type="term" value="C:ATP-binding cassette (ABC) transporter complex"/>
    <property type="evidence" value="ECO:0007669"/>
    <property type="project" value="InterPro"/>
</dbReference>
<dbReference type="CDD" id="cd13528">
    <property type="entry name" value="PBP2_osmoprotectants"/>
    <property type="match status" value="1"/>
</dbReference>
<dbReference type="Proteomes" id="UP000663499">
    <property type="component" value="Chromosome"/>
</dbReference>
<keyword evidence="4" id="KW-1185">Reference proteome</keyword>
<proteinExistence type="predicted"/>
<feature type="domain" description="ABC-type glycine betaine transport system substrate-binding" evidence="2">
    <location>
        <begin position="35"/>
        <end position="302"/>
    </location>
</feature>
<organism evidence="3 4">
    <name type="scientific">Alkalibacter rhizosphaerae</name>
    <dbReference type="NCBI Taxonomy" id="2815577"/>
    <lineage>
        <taxon>Bacteria</taxon>
        <taxon>Bacillati</taxon>
        <taxon>Bacillota</taxon>
        <taxon>Clostridia</taxon>
        <taxon>Eubacteriales</taxon>
        <taxon>Eubacteriaceae</taxon>
        <taxon>Alkalibacter</taxon>
    </lineage>
</organism>
<accession>A0A975AHG8</accession>
<gene>
    <name evidence="3" type="ORF">J0B03_00445</name>
</gene>
<dbReference type="RefSeq" id="WP_207299940.1">
    <property type="nucleotide sequence ID" value="NZ_CP071444.1"/>
</dbReference>
<sequence>MKKKSVLLLVVLLIVTMMAGCGGNNNGEEDGTDFVLAKGQFSEVNIIMEMTGILLEQNTDLNVVFKDTMATVIAANALEAGEIDMFMGYDGTLLTTVSGGDPSDVPAGTDLFDYAKQVGEETRGLTLTSKFGFENTYALAVKRSYAEENDIKTISDLIPYTDELVFGAEHEFFDEEGSMRFNPFNEHYGANWKDGVSIDLGLKYSAMDSGNIDVTMVYSTDGLILKSDLVILEDDKDFFPQYFGSHMVRDTVYEEFGEVAPNLEEVLFMLEGQISNEEMIEMNYKADVDGEEPYDIALEFLQSKDLAD</sequence>